<keyword evidence="1" id="KW-0732">Signal</keyword>
<feature type="chain" id="PRO_5002043728" description="Secreted protein" evidence="1">
    <location>
        <begin position="24"/>
        <end position="98"/>
    </location>
</feature>
<reference evidence="2" key="1">
    <citation type="submission" date="2014-09" db="EMBL/GenBank/DDBJ databases">
        <authorList>
            <person name="Magalhaes I.L.F."/>
            <person name="Oliveira U."/>
            <person name="Santos F.R."/>
            <person name="Vidigal T.H.D.A."/>
            <person name="Brescovit A.D."/>
            <person name="Santos A.J."/>
        </authorList>
    </citation>
    <scope>NUCLEOTIDE SEQUENCE</scope>
    <source>
        <tissue evidence="2">Shoot tissue taken approximately 20 cm above the soil surface</tissue>
    </source>
</reference>
<evidence type="ECO:0008006" key="3">
    <source>
        <dbReference type="Google" id="ProtNLM"/>
    </source>
</evidence>
<feature type="signal peptide" evidence="1">
    <location>
        <begin position="1"/>
        <end position="23"/>
    </location>
</feature>
<proteinExistence type="predicted"/>
<evidence type="ECO:0000256" key="1">
    <source>
        <dbReference type="SAM" id="SignalP"/>
    </source>
</evidence>
<accession>A0A0A9DNQ1</accession>
<sequence>MSYDISLTLFLHCLVWLSSPSMSARSSRRAPMLLSSSWRNATCFRTSLSLAYSSPIRVASFPRSEFITPMEALTNIFSAILIDLYFLSFTHTKALQGS</sequence>
<evidence type="ECO:0000313" key="2">
    <source>
        <dbReference type="EMBL" id="JAD88318.1"/>
    </source>
</evidence>
<dbReference type="AlphaFoldDB" id="A0A0A9DNQ1"/>
<name>A0A0A9DNQ1_ARUDO</name>
<dbReference type="EMBL" id="GBRH01209577">
    <property type="protein sequence ID" value="JAD88318.1"/>
    <property type="molecule type" value="Transcribed_RNA"/>
</dbReference>
<reference evidence="2" key="2">
    <citation type="journal article" date="2015" name="Data Brief">
        <title>Shoot transcriptome of the giant reed, Arundo donax.</title>
        <authorList>
            <person name="Barrero R.A."/>
            <person name="Guerrero F.D."/>
            <person name="Moolhuijzen P."/>
            <person name="Goolsby J.A."/>
            <person name="Tidwell J."/>
            <person name="Bellgard S.E."/>
            <person name="Bellgard M.I."/>
        </authorList>
    </citation>
    <scope>NUCLEOTIDE SEQUENCE</scope>
    <source>
        <tissue evidence="2">Shoot tissue taken approximately 20 cm above the soil surface</tissue>
    </source>
</reference>
<organism evidence="2">
    <name type="scientific">Arundo donax</name>
    <name type="common">Giant reed</name>
    <name type="synonym">Donax arundinaceus</name>
    <dbReference type="NCBI Taxonomy" id="35708"/>
    <lineage>
        <taxon>Eukaryota</taxon>
        <taxon>Viridiplantae</taxon>
        <taxon>Streptophyta</taxon>
        <taxon>Embryophyta</taxon>
        <taxon>Tracheophyta</taxon>
        <taxon>Spermatophyta</taxon>
        <taxon>Magnoliopsida</taxon>
        <taxon>Liliopsida</taxon>
        <taxon>Poales</taxon>
        <taxon>Poaceae</taxon>
        <taxon>PACMAD clade</taxon>
        <taxon>Arundinoideae</taxon>
        <taxon>Arundineae</taxon>
        <taxon>Arundo</taxon>
    </lineage>
</organism>
<protein>
    <recommendedName>
        <fullName evidence="3">Secreted protein</fullName>
    </recommendedName>
</protein>